<accession>A0A255GMN0</accession>
<dbReference type="EMBL" id="NMVQ01000047">
    <property type="protein sequence ID" value="OYO16652.1"/>
    <property type="molecule type" value="Genomic_DNA"/>
</dbReference>
<dbReference type="Proteomes" id="UP000216311">
    <property type="component" value="Unassembled WGS sequence"/>
</dbReference>
<comment type="caution">
    <text evidence="1">The sequence shown here is derived from an EMBL/GenBank/DDBJ whole genome shotgun (WGS) entry which is preliminary data.</text>
</comment>
<evidence type="ECO:0000313" key="1">
    <source>
        <dbReference type="EMBL" id="OYO16652.1"/>
    </source>
</evidence>
<proteinExistence type="predicted"/>
<evidence type="ECO:0008006" key="3">
    <source>
        <dbReference type="Google" id="ProtNLM"/>
    </source>
</evidence>
<evidence type="ECO:0000313" key="2">
    <source>
        <dbReference type="Proteomes" id="UP000216311"/>
    </source>
</evidence>
<gene>
    <name evidence="1" type="ORF">CGZ93_17990</name>
</gene>
<sequence>MKMDKDMKKLVKALEKQGFTCSLTTKGHVAVYRGGVLVATFSGTASDWRSMKNALAPLRRAGFEWPPKR</sequence>
<dbReference type="AlphaFoldDB" id="A0A255GMN0"/>
<organism evidence="1 2">
    <name type="scientific">Enemella dayhoffiae</name>
    <dbReference type="NCBI Taxonomy" id="2016507"/>
    <lineage>
        <taxon>Bacteria</taxon>
        <taxon>Bacillati</taxon>
        <taxon>Actinomycetota</taxon>
        <taxon>Actinomycetes</taxon>
        <taxon>Propionibacteriales</taxon>
        <taxon>Propionibacteriaceae</taxon>
        <taxon>Enemella</taxon>
    </lineage>
</organism>
<name>A0A255GMN0_9ACTN</name>
<reference evidence="1 2" key="1">
    <citation type="submission" date="2017-07" db="EMBL/GenBank/DDBJ databases">
        <title>Draft whole genome sequences of clinical Proprionibacteriaceae strains.</title>
        <authorList>
            <person name="Bernier A.-M."/>
            <person name="Bernard K."/>
            <person name="Domingo M.-C."/>
        </authorList>
    </citation>
    <scope>NUCLEOTIDE SEQUENCE [LARGE SCALE GENOMIC DNA]</scope>
    <source>
        <strain evidence="1 2">NML 130396</strain>
    </source>
</reference>
<protein>
    <recommendedName>
        <fullName evidence="3">HicA-like toxin</fullName>
    </recommendedName>
</protein>
<keyword evidence="2" id="KW-1185">Reference proteome</keyword>